<accession>A0ABY1W343</accession>
<comment type="caution">
    <text evidence="1">The sequence shown here is derived from an EMBL/GenBank/DDBJ whole genome shotgun (WGS) entry which is preliminary data.</text>
</comment>
<dbReference type="InterPro" id="IPR011978">
    <property type="entry name" value="YgfB-like"/>
</dbReference>
<dbReference type="PANTHER" id="PTHR33747">
    <property type="entry name" value="UPF0225 PROTEIN SCO1677"/>
    <property type="match status" value="1"/>
</dbReference>
<dbReference type="Gene3D" id="1.20.120.740">
    <property type="entry name" value="YgfB uncharacterised protein family UPF0149, PF03695"/>
    <property type="match status" value="1"/>
</dbReference>
<dbReference type="NCBIfam" id="NF007704">
    <property type="entry name" value="PRK10396.1"/>
    <property type="match status" value="1"/>
</dbReference>
<sequence>MMKEGPLTEKELEWLDEMLEKYGSEDSIVDVAELDGLLTAVLSGPKTIEPSEWLVALWGGQNRIPRWSNEREMNRFMDLCFQHMNDIADRLAEFPDQFDPLFGVRETEGQEFTVVEEWCFGYLRGVALCDWSSLPQALQPSLDAIALHGKEENFPQLESLSPEELEASFAAIRPAALALHDYWIAQPEAVPEPQQPVVAELKPGRNDPCFCGSGKKYKHCCLH</sequence>
<dbReference type="NCBIfam" id="TIGR02292">
    <property type="entry name" value="ygfB_yecA"/>
    <property type="match status" value="1"/>
</dbReference>
<dbReference type="SUPFAM" id="SSF103642">
    <property type="entry name" value="Sec-C motif"/>
    <property type="match status" value="1"/>
</dbReference>
<dbReference type="InterPro" id="IPR004027">
    <property type="entry name" value="SEC_C_motif"/>
</dbReference>
<protein>
    <submittedName>
        <fullName evidence="1">Predicted metal-binding protein related to the C-terminal domain of SecA</fullName>
    </submittedName>
</protein>
<dbReference type="InterPro" id="IPR036255">
    <property type="entry name" value="YgfB-like_sf"/>
</dbReference>
<evidence type="ECO:0000313" key="2">
    <source>
        <dbReference type="Proteomes" id="UP000254849"/>
    </source>
</evidence>
<keyword evidence="2" id="KW-1185">Reference proteome</keyword>
<dbReference type="SUPFAM" id="SSF101327">
    <property type="entry name" value="YgfB-like"/>
    <property type="match status" value="1"/>
</dbReference>
<dbReference type="Proteomes" id="UP000254849">
    <property type="component" value="Unassembled WGS sequence"/>
</dbReference>
<dbReference type="PANTHER" id="PTHR33747:SF9">
    <property type="entry name" value="METAL-BINDING PROTEIN"/>
    <property type="match status" value="1"/>
</dbReference>
<dbReference type="EMBL" id="UFYH01000001">
    <property type="protein sequence ID" value="STD09637.1"/>
    <property type="molecule type" value="Genomic_DNA"/>
</dbReference>
<dbReference type="Pfam" id="PF02810">
    <property type="entry name" value="SEC-C"/>
    <property type="match status" value="1"/>
</dbReference>
<proteinExistence type="predicted"/>
<evidence type="ECO:0000313" key="1">
    <source>
        <dbReference type="EMBL" id="STD09637.1"/>
    </source>
</evidence>
<reference evidence="1 2" key="1">
    <citation type="submission" date="2018-06" db="EMBL/GenBank/DDBJ databases">
        <authorList>
            <consortium name="Pathogen Informatics"/>
            <person name="Doyle S."/>
        </authorList>
    </citation>
    <scope>NUCLEOTIDE SEQUENCE [LARGE SCALE GENOMIC DNA]</scope>
    <source>
        <strain evidence="2">NCTC 9529</strain>
    </source>
</reference>
<dbReference type="Pfam" id="PF03695">
    <property type="entry name" value="UPF0149"/>
    <property type="match status" value="1"/>
</dbReference>
<gene>
    <name evidence="1" type="primary">secA</name>
    <name evidence="1" type="ORF">NCTC9529_02349</name>
</gene>
<organism evidence="1 2">
    <name type="scientific">Cronobacter universalis NCTC 9529</name>
    <dbReference type="NCBI Taxonomy" id="1074000"/>
    <lineage>
        <taxon>Bacteria</taxon>
        <taxon>Pseudomonadati</taxon>
        <taxon>Pseudomonadota</taxon>
        <taxon>Gammaproteobacteria</taxon>
        <taxon>Enterobacterales</taxon>
        <taxon>Enterobacteriaceae</taxon>
        <taxon>Cronobacter</taxon>
    </lineage>
</organism>
<dbReference type="Gene3D" id="3.10.450.50">
    <property type="match status" value="1"/>
</dbReference>
<name>A0ABY1W343_9ENTR</name>